<keyword evidence="1" id="KW-1133">Transmembrane helix</keyword>
<sequence length="272" mass="29878">MQANDSDEINEAAGVTKRVVGLRRKKAESAHLRGLVDDPDMAAVRLEGQRRAITRGMWFFLALGLAFTTTSVQAFLAGDRAKTDPLWWGAWLAEPMLAGLLITLLMFEAEILSRGIEVDEPWVRRLKRILLSSTLLMSVWPTLMPLWTAGARFDLGNTAIHVIVPVVVFAVAEVMPVIQHKFNEAIARAYREARTQAATTIASAPPTMPAVPSKRLRLPESLLKPVRVKAAEVAASGRELTADDVREVIKVAPEMAAQIAAEVQQRNGHAFT</sequence>
<reference evidence="3" key="1">
    <citation type="submission" date="2016-10" db="EMBL/GenBank/DDBJ databases">
        <authorList>
            <person name="Varghese N."/>
            <person name="Submissions S."/>
        </authorList>
    </citation>
    <scope>NUCLEOTIDE SEQUENCE [LARGE SCALE GENOMIC DNA]</scope>
    <source>
        <strain evidence="3">DSM 44232</strain>
    </source>
</reference>
<evidence type="ECO:0000256" key="1">
    <source>
        <dbReference type="SAM" id="Phobius"/>
    </source>
</evidence>
<organism evidence="2 3">
    <name type="scientific">Lentzea waywayandensis</name>
    <dbReference type="NCBI Taxonomy" id="84724"/>
    <lineage>
        <taxon>Bacteria</taxon>
        <taxon>Bacillati</taxon>
        <taxon>Actinomycetota</taxon>
        <taxon>Actinomycetes</taxon>
        <taxon>Pseudonocardiales</taxon>
        <taxon>Pseudonocardiaceae</taxon>
        <taxon>Lentzea</taxon>
    </lineage>
</organism>
<protein>
    <recommendedName>
        <fullName evidence="4">DUF2637 domain-containing protein</fullName>
    </recommendedName>
</protein>
<accession>A0A1I6FHC0</accession>
<evidence type="ECO:0000313" key="3">
    <source>
        <dbReference type="Proteomes" id="UP000198583"/>
    </source>
</evidence>
<proteinExistence type="predicted"/>
<evidence type="ECO:0000313" key="2">
    <source>
        <dbReference type="EMBL" id="SFR29349.1"/>
    </source>
</evidence>
<feature type="transmembrane region" description="Helical" evidence="1">
    <location>
        <begin position="159"/>
        <end position="178"/>
    </location>
</feature>
<feature type="transmembrane region" description="Helical" evidence="1">
    <location>
        <begin position="57"/>
        <end position="76"/>
    </location>
</feature>
<dbReference type="AlphaFoldDB" id="A0A1I6FHC0"/>
<keyword evidence="3" id="KW-1185">Reference proteome</keyword>
<feature type="transmembrane region" description="Helical" evidence="1">
    <location>
        <begin position="128"/>
        <end position="147"/>
    </location>
</feature>
<keyword evidence="1" id="KW-0812">Transmembrane</keyword>
<dbReference type="STRING" id="84724.SAMN04488564_118150"/>
<dbReference type="Proteomes" id="UP000198583">
    <property type="component" value="Unassembled WGS sequence"/>
</dbReference>
<name>A0A1I6FHC0_9PSEU</name>
<dbReference type="OrthoDB" id="3355130at2"/>
<feature type="transmembrane region" description="Helical" evidence="1">
    <location>
        <begin position="88"/>
        <end position="107"/>
    </location>
</feature>
<dbReference type="RefSeq" id="WP_143139057.1">
    <property type="nucleotide sequence ID" value="NZ_FOYL01000018.1"/>
</dbReference>
<dbReference type="EMBL" id="FOYL01000018">
    <property type="protein sequence ID" value="SFR29349.1"/>
    <property type="molecule type" value="Genomic_DNA"/>
</dbReference>
<keyword evidence="1" id="KW-0472">Membrane</keyword>
<evidence type="ECO:0008006" key="4">
    <source>
        <dbReference type="Google" id="ProtNLM"/>
    </source>
</evidence>
<gene>
    <name evidence="2" type="ORF">SAMN04488564_118150</name>
</gene>